<comment type="similarity">
    <text evidence="2 6">Belongs to the GMC oxidoreductase family.</text>
</comment>
<dbReference type="PROSITE" id="PS00624">
    <property type="entry name" value="GMC_OXRED_2"/>
    <property type="match status" value="1"/>
</dbReference>
<dbReference type="GO" id="GO:0019285">
    <property type="term" value="P:glycine betaine biosynthetic process from choline"/>
    <property type="evidence" value="ECO:0007669"/>
    <property type="project" value="TreeGrafter"/>
</dbReference>
<dbReference type="Pfam" id="PF00732">
    <property type="entry name" value="GMC_oxred_N"/>
    <property type="match status" value="1"/>
</dbReference>
<feature type="binding site" evidence="5">
    <location>
        <position position="91"/>
    </location>
    <ligand>
        <name>FAD</name>
        <dbReference type="ChEBI" id="CHEBI:57692"/>
    </ligand>
</feature>
<comment type="caution">
    <text evidence="9">The sequence shown here is derived from an EMBL/GenBank/DDBJ whole genome shotgun (WGS) entry which is preliminary data.</text>
</comment>
<dbReference type="SUPFAM" id="SSF51905">
    <property type="entry name" value="FAD/NAD(P)-binding domain"/>
    <property type="match status" value="1"/>
</dbReference>
<dbReference type="SUPFAM" id="SSF54373">
    <property type="entry name" value="FAD-linked reductases, C-terminal domain"/>
    <property type="match status" value="1"/>
</dbReference>
<feature type="domain" description="Glucose-methanol-choline oxidoreductase N-terminal" evidence="7">
    <location>
        <begin position="89"/>
        <end position="112"/>
    </location>
</feature>
<organism evidence="9">
    <name type="scientific">Alloyangia mangrovi</name>
    <dbReference type="NCBI Taxonomy" id="1779329"/>
    <lineage>
        <taxon>Bacteria</taxon>
        <taxon>Pseudomonadati</taxon>
        <taxon>Pseudomonadota</taxon>
        <taxon>Alphaproteobacteria</taxon>
        <taxon>Rhodobacterales</taxon>
        <taxon>Roseobacteraceae</taxon>
        <taxon>Alloyangia</taxon>
    </lineage>
</organism>
<evidence type="ECO:0000256" key="6">
    <source>
        <dbReference type="RuleBase" id="RU003968"/>
    </source>
</evidence>
<accession>A0A2A3K012</accession>
<feature type="domain" description="Glucose-methanol-choline oxidoreductase N-terminal" evidence="8">
    <location>
        <begin position="261"/>
        <end position="275"/>
    </location>
</feature>
<dbReference type="Gene3D" id="3.50.50.60">
    <property type="entry name" value="FAD/NAD(P)-binding domain"/>
    <property type="match status" value="1"/>
</dbReference>
<gene>
    <name evidence="9" type="ORF">CLG85_05895</name>
</gene>
<keyword evidence="4 5" id="KW-0274">FAD</keyword>
<dbReference type="InterPro" id="IPR012132">
    <property type="entry name" value="GMC_OxRdtase"/>
</dbReference>
<dbReference type="InterPro" id="IPR036188">
    <property type="entry name" value="FAD/NAD-bd_sf"/>
</dbReference>
<dbReference type="PIRSF" id="PIRSF000137">
    <property type="entry name" value="Alcohol_oxidase"/>
    <property type="match status" value="1"/>
</dbReference>
<evidence type="ECO:0000256" key="4">
    <source>
        <dbReference type="ARBA" id="ARBA00022827"/>
    </source>
</evidence>
<dbReference type="PROSITE" id="PS00623">
    <property type="entry name" value="GMC_OXRED_1"/>
    <property type="match status" value="1"/>
</dbReference>
<keyword evidence="3 6" id="KW-0285">Flavoprotein</keyword>
<evidence type="ECO:0000256" key="3">
    <source>
        <dbReference type="ARBA" id="ARBA00022630"/>
    </source>
</evidence>
<dbReference type="Pfam" id="PF05199">
    <property type="entry name" value="GMC_oxred_C"/>
    <property type="match status" value="1"/>
</dbReference>
<dbReference type="NCBIfam" id="NF002550">
    <property type="entry name" value="PRK02106.1"/>
    <property type="match status" value="1"/>
</dbReference>
<dbReference type="AlphaFoldDB" id="A0A2A3K012"/>
<dbReference type="InterPro" id="IPR007867">
    <property type="entry name" value="GMC_OxRtase_C"/>
</dbReference>
<sequence length="553" mass="61293">MAKILKKPTRSTYDNIVVGSGSAGAVVARRLADAGHKVLLIEAGPNDDHIHIRMPAALGLPLGNDRFNWRLESEPEPHLNNRRILEARGRVLGGSSSINGMNWVRGNPADYDHWRQLGLEGWSYDEVLPYFRRSETFDKGGNSYRGGDGPMQIETCGAKGPLYDAFLSSAEQWGMERVADHNAYRQEGVHVTQRNVGRGLRWSTARGYLHELPDREGFDICVQARLLKIEFSGKRAVRARIDFAGEARVIGIEQELVLCAGAIHSPQLLKLSGIGNADELREHGIDVVQHLPGVGEGLKDHVAAPVMYRATQNVSAAKELSTFGKLKLGAQWVLAKKGLGATNFFEVGAFIRTDDSVSIPNVQFEFVPMLGEMQHGSVKLENGFQYFFSLMRPRSEGRVWLRDADPRSNPKFVFNYFADENDRREAIAAIRIIRDVISQNAWDPYRGEEVMPGIQHRSDEEIFAFLQKEAGTNYHPCCTCRMGTGDMAVTDAQARVHGIENMRVVDASIMPDIVSGNLNAPVIMMGERVSDMMLGRSLPPASADYYKTEGAAA</sequence>
<dbReference type="PANTHER" id="PTHR11552:SF147">
    <property type="entry name" value="CHOLINE DEHYDROGENASE, MITOCHONDRIAL"/>
    <property type="match status" value="1"/>
</dbReference>
<dbReference type="GO" id="GO:0008812">
    <property type="term" value="F:choline dehydrogenase activity"/>
    <property type="evidence" value="ECO:0007669"/>
    <property type="project" value="TreeGrafter"/>
</dbReference>
<comment type="cofactor">
    <cofactor evidence="1 5">
        <name>FAD</name>
        <dbReference type="ChEBI" id="CHEBI:57692"/>
    </cofactor>
</comment>
<name>A0A2A3K012_9RHOB</name>
<evidence type="ECO:0000256" key="5">
    <source>
        <dbReference type="PIRSR" id="PIRSR000137-2"/>
    </source>
</evidence>
<dbReference type="PANTHER" id="PTHR11552">
    <property type="entry name" value="GLUCOSE-METHANOL-CHOLINE GMC OXIDOREDUCTASE"/>
    <property type="match status" value="1"/>
</dbReference>
<proteinExistence type="inferred from homology"/>
<evidence type="ECO:0000259" key="7">
    <source>
        <dbReference type="PROSITE" id="PS00623"/>
    </source>
</evidence>
<dbReference type="GO" id="GO:0050660">
    <property type="term" value="F:flavin adenine dinucleotide binding"/>
    <property type="evidence" value="ECO:0007669"/>
    <property type="project" value="InterPro"/>
</dbReference>
<evidence type="ECO:0000313" key="9">
    <source>
        <dbReference type="EMBL" id="PBD20084.1"/>
    </source>
</evidence>
<evidence type="ECO:0000256" key="1">
    <source>
        <dbReference type="ARBA" id="ARBA00001974"/>
    </source>
</evidence>
<dbReference type="EMBL" id="NTHN01000076">
    <property type="protein sequence ID" value="PBD20084.1"/>
    <property type="molecule type" value="Genomic_DNA"/>
</dbReference>
<dbReference type="InterPro" id="IPR000172">
    <property type="entry name" value="GMC_OxRdtase_N"/>
</dbReference>
<protein>
    <submittedName>
        <fullName evidence="9">Choline dehydrogenase</fullName>
    </submittedName>
</protein>
<reference evidence="9" key="1">
    <citation type="submission" date="2017-09" db="EMBL/GenBank/DDBJ databases">
        <title>Yangia sp. SAOS 153D whole genome sequencing.</title>
        <authorList>
            <person name="Verma A."/>
            <person name="Krishnamurthi S."/>
        </authorList>
    </citation>
    <scope>NUCLEOTIDE SEQUENCE [LARGE SCALE GENOMIC DNA]</scope>
    <source>
        <strain evidence="9">SAOS 153D</strain>
    </source>
</reference>
<evidence type="ECO:0000259" key="8">
    <source>
        <dbReference type="PROSITE" id="PS00624"/>
    </source>
</evidence>
<dbReference type="GO" id="GO:0016020">
    <property type="term" value="C:membrane"/>
    <property type="evidence" value="ECO:0007669"/>
    <property type="project" value="TreeGrafter"/>
</dbReference>
<dbReference type="Gene3D" id="3.30.410.40">
    <property type="match status" value="1"/>
</dbReference>
<dbReference type="OrthoDB" id="9785276at2"/>
<evidence type="ECO:0000256" key="2">
    <source>
        <dbReference type="ARBA" id="ARBA00010790"/>
    </source>
</evidence>